<sequence length="261" mass="28262">MAELNGKAVTLDELEALALTNYGHFTSMRMEDGAIRGLSLHMDRLVRDCRLVFGVELDRERTLKYIRKAVEGVEGVAGLRVTIYDPAIDMGRPSDAKDPHVLVNLRPAGAMPPPPLAAKSFTFTRDSAAVKHIGLHSQLRVRREAQLAGFDDAVFIEPDGRISEGGTWNLGFVDQDGTVIWPDAPVLPGTTMLLLQSLDAPKQVTAPVQLADVPDMAAAFATNTTIGVRSLSALDEVRFSQDHPVLAALREGYAGIPGDRL</sequence>
<dbReference type="OrthoDB" id="8912228at2"/>
<organism evidence="1 2">
    <name type="scientific">Streptomyces parvulus</name>
    <dbReference type="NCBI Taxonomy" id="146923"/>
    <lineage>
        <taxon>Bacteria</taxon>
        <taxon>Bacillati</taxon>
        <taxon>Actinomycetota</taxon>
        <taxon>Actinomycetes</taxon>
        <taxon>Kitasatosporales</taxon>
        <taxon>Streptomycetaceae</taxon>
        <taxon>Streptomyces</taxon>
    </lineage>
</organism>
<accession>A0A369V7V0</accession>
<keyword evidence="1" id="KW-0808">Transferase</keyword>
<dbReference type="EMBL" id="QQBH01000005">
    <property type="protein sequence ID" value="RDD89112.1"/>
    <property type="molecule type" value="Genomic_DNA"/>
</dbReference>
<protein>
    <submittedName>
        <fullName evidence="1">Aminotransferase</fullName>
    </submittedName>
</protein>
<dbReference type="NCBIfam" id="NF006734">
    <property type="entry name" value="PRK09266.1"/>
    <property type="match status" value="1"/>
</dbReference>
<dbReference type="AlphaFoldDB" id="A0A369V7V0"/>
<dbReference type="Gene3D" id="3.20.10.10">
    <property type="entry name" value="D-amino Acid Aminotransferase, subunit A, domain 2"/>
    <property type="match status" value="1"/>
</dbReference>
<dbReference type="Pfam" id="PF01063">
    <property type="entry name" value="Aminotran_4"/>
    <property type="match status" value="1"/>
</dbReference>
<evidence type="ECO:0000313" key="2">
    <source>
        <dbReference type="Proteomes" id="UP000253742"/>
    </source>
</evidence>
<dbReference type="InterPro" id="IPR001544">
    <property type="entry name" value="Aminotrans_IV"/>
</dbReference>
<proteinExistence type="predicted"/>
<dbReference type="GO" id="GO:0008483">
    <property type="term" value="F:transaminase activity"/>
    <property type="evidence" value="ECO:0007669"/>
    <property type="project" value="UniProtKB-KW"/>
</dbReference>
<evidence type="ECO:0000313" key="1">
    <source>
        <dbReference type="EMBL" id="RDD89112.1"/>
    </source>
</evidence>
<dbReference type="SUPFAM" id="SSF56752">
    <property type="entry name" value="D-aminoacid aminotransferase-like PLP-dependent enzymes"/>
    <property type="match status" value="1"/>
</dbReference>
<dbReference type="Proteomes" id="UP000253742">
    <property type="component" value="Unassembled WGS sequence"/>
</dbReference>
<dbReference type="InterPro" id="IPR043132">
    <property type="entry name" value="BCAT-like_C"/>
</dbReference>
<dbReference type="InterPro" id="IPR036038">
    <property type="entry name" value="Aminotransferase-like"/>
</dbReference>
<comment type="caution">
    <text evidence="1">The sequence shown here is derived from an EMBL/GenBank/DDBJ whole genome shotgun (WGS) entry which is preliminary data.</text>
</comment>
<keyword evidence="1" id="KW-0032">Aminotransferase</keyword>
<name>A0A369V7V0_9ACTN</name>
<dbReference type="InterPro" id="IPR043131">
    <property type="entry name" value="BCAT-like_N"/>
</dbReference>
<dbReference type="RefSeq" id="WP_114528250.1">
    <property type="nucleotide sequence ID" value="NZ_QQBH01000005.1"/>
</dbReference>
<reference evidence="1 2" key="1">
    <citation type="submission" date="2018-07" db="EMBL/GenBank/DDBJ databases">
        <title>Genome guided investigation of antibiotics producing actinomycetales strain isolated from a Macau mangrove ecosystem.</title>
        <authorList>
            <person name="Hu D."/>
        </authorList>
    </citation>
    <scope>NUCLEOTIDE SEQUENCE [LARGE SCALE GENOMIC DNA]</scope>
    <source>
        <strain evidence="1 2">2297</strain>
    </source>
</reference>
<gene>
    <name evidence="1" type="ORF">DVZ84_08890</name>
</gene>
<dbReference type="Gene3D" id="3.30.470.10">
    <property type="match status" value="1"/>
</dbReference>